<gene>
    <name evidence="2" type="ORF">DFJ67_2492</name>
</gene>
<evidence type="ECO:0000313" key="2">
    <source>
        <dbReference type="EMBL" id="REF96510.1"/>
    </source>
</evidence>
<proteinExistence type="predicted"/>
<dbReference type="Proteomes" id="UP000256913">
    <property type="component" value="Unassembled WGS sequence"/>
</dbReference>
<organism evidence="2 3">
    <name type="scientific">Asanoa ferruginea</name>
    <dbReference type="NCBI Taxonomy" id="53367"/>
    <lineage>
        <taxon>Bacteria</taxon>
        <taxon>Bacillati</taxon>
        <taxon>Actinomycetota</taxon>
        <taxon>Actinomycetes</taxon>
        <taxon>Micromonosporales</taxon>
        <taxon>Micromonosporaceae</taxon>
        <taxon>Asanoa</taxon>
    </lineage>
</organism>
<sequence>MVLLAAVAATFLSACGEKGDTDLASGSPSPGTSYSIGDDTLTDADVSPSPTASADGGSDNGGTDGGNVRKDPWIEYFRIKQKPHCPSGEWPNGREVTVEWKVTGTDKVTISVDGQGIYDTYGASGSQSFSFPCGDWDPGQTAKHSYLLMTVGGGPVAKKTITATATVNGTMTATPSAGAEQAAPDAP</sequence>
<feature type="compositionally biased region" description="Polar residues" evidence="1">
    <location>
        <begin position="24"/>
        <end position="35"/>
    </location>
</feature>
<evidence type="ECO:0000256" key="1">
    <source>
        <dbReference type="SAM" id="MobiDB-lite"/>
    </source>
</evidence>
<evidence type="ECO:0000313" key="3">
    <source>
        <dbReference type="Proteomes" id="UP000256913"/>
    </source>
</evidence>
<accession>A0A3D9ZS51</accession>
<protein>
    <submittedName>
        <fullName evidence="2">Uncharacterized protein</fullName>
    </submittedName>
</protein>
<feature type="region of interest" description="Disordered" evidence="1">
    <location>
        <begin position="18"/>
        <end position="68"/>
    </location>
</feature>
<name>A0A3D9ZS51_9ACTN</name>
<comment type="caution">
    <text evidence="2">The sequence shown here is derived from an EMBL/GenBank/DDBJ whole genome shotgun (WGS) entry which is preliminary data.</text>
</comment>
<dbReference type="AlphaFoldDB" id="A0A3D9ZS51"/>
<keyword evidence="3" id="KW-1185">Reference proteome</keyword>
<dbReference type="EMBL" id="QUMQ01000001">
    <property type="protein sequence ID" value="REF96510.1"/>
    <property type="molecule type" value="Genomic_DNA"/>
</dbReference>
<reference evidence="2 3" key="1">
    <citation type="submission" date="2018-08" db="EMBL/GenBank/DDBJ databases">
        <title>Sequencing the genomes of 1000 actinobacteria strains.</title>
        <authorList>
            <person name="Klenk H.-P."/>
        </authorList>
    </citation>
    <scope>NUCLEOTIDE SEQUENCE [LARGE SCALE GENOMIC DNA]</scope>
    <source>
        <strain evidence="2 3">DSM 44099</strain>
    </source>
</reference>